<dbReference type="PROSITE" id="PS00170">
    <property type="entry name" value="CSA_PPIASE_1"/>
    <property type="match status" value="1"/>
</dbReference>
<dbReference type="SUPFAM" id="SSF50891">
    <property type="entry name" value="Cyclophilin-like"/>
    <property type="match status" value="1"/>
</dbReference>
<dbReference type="CDD" id="cd00317">
    <property type="entry name" value="cyclophilin"/>
    <property type="match status" value="1"/>
</dbReference>
<comment type="similarity">
    <text evidence="2 5">Belongs to the cyclophilin-type PPIase family.</text>
</comment>
<dbReference type="Proteomes" id="UP000826146">
    <property type="component" value="Chromosome"/>
</dbReference>
<organism evidence="7 8">
    <name type="scientific">Helicobacter gastrofelis</name>
    <dbReference type="NCBI Taxonomy" id="2849642"/>
    <lineage>
        <taxon>Bacteria</taxon>
        <taxon>Pseudomonadati</taxon>
        <taxon>Campylobacterota</taxon>
        <taxon>Epsilonproteobacteria</taxon>
        <taxon>Campylobacterales</taxon>
        <taxon>Helicobacteraceae</taxon>
        <taxon>Helicobacter</taxon>
    </lineage>
</organism>
<dbReference type="EC" id="5.2.1.8" evidence="5"/>
<dbReference type="PIRSF" id="PIRSF001467">
    <property type="entry name" value="Peptidylpro_ismrse"/>
    <property type="match status" value="1"/>
</dbReference>
<comment type="catalytic activity">
    <reaction evidence="5">
        <text>[protein]-peptidylproline (omega=180) = [protein]-peptidylproline (omega=0)</text>
        <dbReference type="Rhea" id="RHEA:16237"/>
        <dbReference type="Rhea" id="RHEA-COMP:10747"/>
        <dbReference type="Rhea" id="RHEA-COMP:10748"/>
        <dbReference type="ChEBI" id="CHEBI:83833"/>
        <dbReference type="ChEBI" id="CHEBI:83834"/>
        <dbReference type="EC" id="5.2.1.8"/>
    </reaction>
</comment>
<dbReference type="InterPro" id="IPR024936">
    <property type="entry name" value="Cyclophilin-type_PPIase"/>
</dbReference>
<protein>
    <recommendedName>
        <fullName evidence="5">Peptidyl-prolyl cis-trans isomerase</fullName>
        <shortName evidence="5">PPIase</shortName>
        <ecNumber evidence="5">5.2.1.8</ecNumber>
    </recommendedName>
</protein>
<accession>A0ABN6I5R7</accession>
<proteinExistence type="inferred from homology"/>
<dbReference type="Pfam" id="PF00160">
    <property type="entry name" value="Pro_isomerase"/>
    <property type="match status" value="1"/>
</dbReference>
<evidence type="ECO:0000256" key="1">
    <source>
        <dbReference type="ARBA" id="ARBA00002388"/>
    </source>
</evidence>
<evidence type="ECO:0000259" key="6">
    <source>
        <dbReference type="PROSITE" id="PS50072"/>
    </source>
</evidence>
<name>A0ABN6I5R7_9HELI</name>
<evidence type="ECO:0000313" key="7">
    <source>
        <dbReference type="EMBL" id="BCZ18878.1"/>
    </source>
</evidence>
<keyword evidence="4 5" id="KW-0413">Isomerase</keyword>
<evidence type="ECO:0000256" key="4">
    <source>
        <dbReference type="ARBA" id="ARBA00023235"/>
    </source>
</evidence>
<dbReference type="PANTHER" id="PTHR45625">
    <property type="entry name" value="PEPTIDYL-PROLYL CIS-TRANS ISOMERASE-RELATED"/>
    <property type="match status" value="1"/>
</dbReference>
<evidence type="ECO:0000256" key="3">
    <source>
        <dbReference type="ARBA" id="ARBA00023110"/>
    </source>
</evidence>
<dbReference type="InterPro" id="IPR044666">
    <property type="entry name" value="Cyclophilin_A-like"/>
</dbReference>
<dbReference type="EMBL" id="AP024819">
    <property type="protein sequence ID" value="BCZ18878.1"/>
    <property type="molecule type" value="Genomic_DNA"/>
</dbReference>
<evidence type="ECO:0000313" key="8">
    <source>
        <dbReference type="Proteomes" id="UP000826146"/>
    </source>
</evidence>
<dbReference type="InterPro" id="IPR020892">
    <property type="entry name" value="Cyclophilin-type_PPIase_CS"/>
</dbReference>
<sequence length="164" mass="17765">MSMKPLKVFETNPRDLESYHTATINTSKGAIKVRLFGNDAPQAVTNFATLANEGFYNGLNFHRVIAGFVAQGGCPLGTGTGGPDYRIRCEVENNPHKHKRGAMSMAHAGRDTGGSQFFLCFAPQPHLDGEHTVFGQIEDEASLQVLDSLKQGDKIESVQISAQS</sequence>
<comment type="function">
    <text evidence="1 5">PPIases accelerate the folding of proteins. It catalyzes the cis-trans isomerization of proline imidic peptide bonds in oligopeptides.</text>
</comment>
<evidence type="ECO:0000256" key="2">
    <source>
        <dbReference type="ARBA" id="ARBA00007365"/>
    </source>
</evidence>
<dbReference type="InterPro" id="IPR029000">
    <property type="entry name" value="Cyclophilin-like_dom_sf"/>
</dbReference>
<gene>
    <name evidence="7" type="primary">ppiA</name>
    <name evidence="7" type="ORF">NHP190012_05200</name>
</gene>
<keyword evidence="8" id="KW-1185">Reference proteome</keyword>
<dbReference type="GO" id="GO:0016853">
    <property type="term" value="F:isomerase activity"/>
    <property type="evidence" value="ECO:0007669"/>
    <property type="project" value="UniProtKB-KW"/>
</dbReference>
<keyword evidence="3 5" id="KW-0697">Rotamase</keyword>
<evidence type="ECO:0000256" key="5">
    <source>
        <dbReference type="RuleBase" id="RU363019"/>
    </source>
</evidence>
<dbReference type="PROSITE" id="PS50072">
    <property type="entry name" value="CSA_PPIASE_2"/>
    <property type="match status" value="1"/>
</dbReference>
<reference evidence="7 8" key="1">
    <citation type="submission" date="2021-07" db="EMBL/GenBank/DDBJ databases">
        <title>Novel Helicobacter sp. Isolated from a cat.</title>
        <authorList>
            <person name="Rimbara E."/>
            <person name="Suzuki M."/>
        </authorList>
    </citation>
    <scope>NUCLEOTIDE SEQUENCE [LARGE SCALE GENOMIC DNA]</scope>
    <source>
        <strain evidence="8">NHP19-012</strain>
    </source>
</reference>
<feature type="domain" description="PPIase cyclophilin-type" evidence="6">
    <location>
        <begin position="18"/>
        <end position="151"/>
    </location>
</feature>
<dbReference type="PANTHER" id="PTHR45625:SF4">
    <property type="entry name" value="PEPTIDYLPROLYL ISOMERASE DOMAIN AND WD REPEAT-CONTAINING PROTEIN 1"/>
    <property type="match status" value="1"/>
</dbReference>
<dbReference type="Gene3D" id="2.40.100.10">
    <property type="entry name" value="Cyclophilin-like"/>
    <property type="match status" value="1"/>
</dbReference>
<dbReference type="InterPro" id="IPR002130">
    <property type="entry name" value="Cyclophilin-type_PPIase_dom"/>
</dbReference>
<dbReference type="PRINTS" id="PR00153">
    <property type="entry name" value="CSAPPISMRASE"/>
</dbReference>